<dbReference type="GO" id="GO:0005764">
    <property type="term" value="C:lysosome"/>
    <property type="evidence" value="ECO:0007669"/>
    <property type="project" value="UniProtKB-ARBA"/>
</dbReference>
<dbReference type="Gene3D" id="3.40.50.300">
    <property type="entry name" value="P-loop containing nucleotide triphosphate hydrolases"/>
    <property type="match status" value="1"/>
</dbReference>
<dbReference type="GO" id="GO:0003924">
    <property type="term" value="F:GTPase activity"/>
    <property type="evidence" value="ECO:0007669"/>
    <property type="project" value="InterPro"/>
</dbReference>
<dbReference type="InterPro" id="IPR005225">
    <property type="entry name" value="Small_GTP-bd"/>
</dbReference>
<evidence type="ECO:0000256" key="6">
    <source>
        <dbReference type="ARBA" id="ARBA00023288"/>
    </source>
</evidence>
<dbReference type="InterPro" id="IPR027417">
    <property type="entry name" value="P-loop_NTPase"/>
</dbReference>
<dbReference type="GO" id="GO:0030139">
    <property type="term" value="C:endocytic vesicle"/>
    <property type="evidence" value="ECO:0007669"/>
    <property type="project" value="UniProtKB-ARBA"/>
</dbReference>
<dbReference type="PANTHER" id="PTHR47981">
    <property type="entry name" value="RAB FAMILY"/>
    <property type="match status" value="1"/>
</dbReference>
<sequence length="203" mass="23180">MSSSRFQLKVIVLGDSGVGKTSILNRFVKQEFSQSYRATVGADFLFKEFTVDGKAVSLQLWDTAGQERFQSLGNAFYRGTDCCLLVYDITNYESFENIVSWKKEFLERSGNENTNFPIILLGNKCDMSNERKISTIKAKEWADEEKLIYDEVSAKEDIHIDEAFIHVTRLCMGREEYARPALPVKPLVLKPPEQIPAKKKKCC</sequence>
<accession>A0A1R2CST3</accession>
<dbReference type="PROSITE" id="PS51420">
    <property type="entry name" value="RHO"/>
    <property type="match status" value="1"/>
</dbReference>
<dbReference type="NCBIfam" id="TIGR00231">
    <property type="entry name" value="small_GTP"/>
    <property type="match status" value="1"/>
</dbReference>
<keyword evidence="7" id="KW-0636">Prenylation</keyword>
<dbReference type="GO" id="GO:0002682">
    <property type="term" value="P:regulation of immune system process"/>
    <property type="evidence" value="ECO:0007669"/>
    <property type="project" value="UniProtKB-ARBA"/>
</dbReference>
<dbReference type="GO" id="GO:0015031">
    <property type="term" value="P:protein transport"/>
    <property type="evidence" value="ECO:0007669"/>
    <property type="project" value="UniProtKB-KW"/>
</dbReference>
<dbReference type="GO" id="GO:0005525">
    <property type="term" value="F:GTP binding"/>
    <property type="evidence" value="ECO:0007669"/>
    <property type="project" value="UniProtKB-KW"/>
</dbReference>
<evidence type="ECO:0000313" key="9">
    <source>
        <dbReference type="EMBL" id="OMJ92030.1"/>
    </source>
</evidence>
<keyword evidence="4" id="KW-0653">Protein transport</keyword>
<dbReference type="AlphaFoldDB" id="A0A1R2CST3"/>
<evidence type="ECO:0000313" key="10">
    <source>
        <dbReference type="Proteomes" id="UP000187209"/>
    </source>
</evidence>
<keyword evidence="5" id="KW-0342">GTP-binding</keyword>
<comment type="caution">
    <text evidence="9">The sequence shown here is derived from an EMBL/GenBank/DDBJ whole genome shotgun (WGS) entry which is preliminary data.</text>
</comment>
<evidence type="ECO:0000256" key="4">
    <source>
        <dbReference type="ARBA" id="ARBA00022927"/>
    </source>
</evidence>
<name>A0A1R2CST3_9CILI</name>
<comment type="similarity">
    <text evidence="1">Belongs to the small GTPase superfamily. Rab family.</text>
</comment>
<protein>
    <recommendedName>
        <fullName evidence="8">Ras-related protein Rab-7b</fullName>
    </recommendedName>
</protein>
<dbReference type="OrthoDB" id="299383at2759"/>
<dbReference type="InterPro" id="IPR001806">
    <property type="entry name" value="Small_GTPase"/>
</dbReference>
<dbReference type="PANTHER" id="PTHR47981:SF20">
    <property type="entry name" value="RAS-RELATED PROTEIN RAB-7A"/>
    <property type="match status" value="1"/>
</dbReference>
<dbReference type="SMART" id="SM00176">
    <property type="entry name" value="RAN"/>
    <property type="match status" value="1"/>
</dbReference>
<gene>
    <name evidence="9" type="ORF">SteCoe_5351</name>
</gene>
<keyword evidence="2" id="KW-0813">Transport</keyword>
<evidence type="ECO:0000256" key="3">
    <source>
        <dbReference type="ARBA" id="ARBA00022741"/>
    </source>
</evidence>
<dbReference type="GO" id="GO:0005770">
    <property type="term" value="C:late endosome"/>
    <property type="evidence" value="ECO:0007669"/>
    <property type="project" value="UniProtKB-ARBA"/>
</dbReference>
<evidence type="ECO:0000256" key="8">
    <source>
        <dbReference type="ARBA" id="ARBA00067801"/>
    </source>
</evidence>
<proteinExistence type="inferred from homology"/>
<dbReference type="Proteomes" id="UP000187209">
    <property type="component" value="Unassembled WGS sequence"/>
</dbReference>
<evidence type="ECO:0000256" key="2">
    <source>
        <dbReference type="ARBA" id="ARBA00022448"/>
    </source>
</evidence>
<dbReference type="Pfam" id="PF00071">
    <property type="entry name" value="Ras"/>
    <property type="match status" value="1"/>
</dbReference>
<keyword evidence="6" id="KW-0449">Lipoprotein</keyword>
<keyword evidence="10" id="KW-1185">Reference proteome</keyword>
<organism evidence="9 10">
    <name type="scientific">Stentor coeruleus</name>
    <dbReference type="NCBI Taxonomy" id="5963"/>
    <lineage>
        <taxon>Eukaryota</taxon>
        <taxon>Sar</taxon>
        <taxon>Alveolata</taxon>
        <taxon>Ciliophora</taxon>
        <taxon>Postciliodesmatophora</taxon>
        <taxon>Heterotrichea</taxon>
        <taxon>Heterotrichida</taxon>
        <taxon>Stentoridae</taxon>
        <taxon>Stentor</taxon>
    </lineage>
</organism>
<keyword evidence="3" id="KW-0547">Nucleotide-binding</keyword>
<dbReference type="PRINTS" id="PR00449">
    <property type="entry name" value="RASTRNSFRMNG"/>
</dbReference>
<dbReference type="SMART" id="SM00173">
    <property type="entry name" value="RAS"/>
    <property type="match status" value="1"/>
</dbReference>
<reference evidence="9 10" key="1">
    <citation type="submission" date="2016-11" db="EMBL/GenBank/DDBJ databases">
        <title>The macronuclear genome of Stentor coeruleus: a giant cell with tiny introns.</title>
        <authorList>
            <person name="Slabodnick M."/>
            <person name="Ruby J.G."/>
            <person name="Reiff S.B."/>
            <person name="Swart E.C."/>
            <person name="Gosai S."/>
            <person name="Prabakaran S."/>
            <person name="Witkowska E."/>
            <person name="Larue G.E."/>
            <person name="Fisher S."/>
            <person name="Freeman R.M."/>
            <person name="Gunawardena J."/>
            <person name="Chu W."/>
            <person name="Stover N.A."/>
            <person name="Gregory B.D."/>
            <person name="Nowacki M."/>
            <person name="Derisi J."/>
            <person name="Roy S.W."/>
            <person name="Marshall W.F."/>
            <person name="Sood P."/>
        </authorList>
    </citation>
    <scope>NUCLEOTIDE SEQUENCE [LARGE SCALE GENOMIC DNA]</scope>
    <source>
        <strain evidence="9">WM001</strain>
    </source>
</reference>
<evidence type="ECO:0000256" key="7">
    <source>
        <dbReference type="ARBA" id="ARBA00023289"/>
    </source>
</evidence>
<dbReference type="PROSITE" id="PS51419">
    <property type="entry name" value="RAB"/>
    <property type="match status" value="1"/>
</dbReference>
<dbReference type="EMBL" id="MPUH01000070">
    <property type="protein sequence ID" value="OMJ92030.1"/>
    <property type="molecule type" value="Genomic_DNA"/>
</dbReference>
<dbReference type="PROSITE" id="PS51421">
    <property type="entry name" value="RAS"/>
    <property type="match status" value="1"/>
</dbReference>
<evidence type="ECO:0000256" key="1">
    <source>
        <dbReference type="ARBA" id="ARBA00006270"/>
    </source>
</evidence>
<evidence type="ECO:0000256" key="5">
    <source>
        <dbReference type="ARBA" id="ARBA00023134"/>
    </source>
</evidence>
<dbReference type="SMART" id="SM00175">
    <property type="entry name" value="RAB"/>
    <property type="match status" value="1"/>
</dbReference>
<dbReference type="SMART" id="SM00174">
    <property type="entry name" value="RHO"/>
    <property type="match status" value="1"/>
</dbReference>
<dbReference type="FunFam" id="3.40.50.300:FF:000751">
    <property type="entry name" value="Rab family GTPase, putative"/>
    <property type="match status" value="1"/>
</dbReference>
<dbReference type="SUPFAM" id="SSF52540">
    <property type="entry name" value="P-loop containing nucleoside triphosphate hydrolases"/>
    <property type="match status" value="1"/>
</dbReference>